<dbReference type="SUPFAM" id="SSF69055">
    <property type="entry name" value="1-deoxy-D-xylulose-5-phosphate reductoisomerase, C-terminal domain"/>
    <property type="match status" value="1"/>
</dbReference>
<evidence type="ECO:0000313" key="13">
    <source>
        <dbReference type="EMBL" id="MBP1043294.1"/>
    </source>
</evidence>
<keyword evidence="6 9" id="KW-0464">Manganese</keyword>
<evidence type="ECO:0000256" key="5">
    <source>
        <dbReference type="ARBA" id="ARBA00023002"/>
    </source>
</evidence>
<dbReference type="Gene3D" id="3.40.50.720">
    <property type="entry name" value="NAD(P)-binding Rossmann-like Domain"/>
    <property type="match status" value="1"/>
</dbReference>
<feature type="domain" description="1-deoxy-D-xylulose 5-phosphate reductoisomerase N-terminal" evidence="10">
    <location>
        <begin position="4"/>
        <end position="128"/>
    </location>
</feature>
<dbReference type="InterPro" id="IPR013512">
    <property type="entry name" value="DXP_reductoisomerase_N"/>
</dbReference>
<feature type="binding site" evidence="9">
    <location>
        <position position="148"/>
    </location>
    <ligand>
        <name>Mn(2+)</name>
        <dbReference type="ChEBI" id="CHEBI:29035"/>
    </ligand>
</feature>
<comment type="caution">
    <text evidence="9">Lacks conserved residue(s) required for the propagation of feature annotation.</text>
</comment>
<feature type="binding site" evidence="9">
    <location>
        <position position="201"/>
    </location>
    <ligand>
        <name>NADPH</name>
        <dbReference type="ChEBI" id="CHEBI:57783"/>
    </ligand>
</feature>
<feature type="binding site" evidence="9">
    <location>
        <position position="120"/>
    </location>
    <ligand>
        <name>NADPH</name>
        <dbReference type="ChEBI" id="CHEBI:57783"/>
    </ligand>
</feature>
<dbReference type="HAMAP" id="MF_00183">
    <property type="entry name" value="DXP_reductoisom"/>
    <property type="match status" value="1"/>
</dbReference>
<feature type="binding site" evidence="9">
    <location>
        <position position="214"/>
    </location>
    <ligand>
        <name>1-deoxy-D-xylulose 5-phosphate</name>
        <dbReference type="ChEBI" id="CHEBI:57792"/>
    </ligand>
</feature>
<dbReference type="NCBIfam" id="NF009114">
    <property type="entry name" value="PRK12464.1"/>
    <property type="match status" value="1"/>
</dbReference>
<name>A0A940P7W5_9ENTE</name>
<dbReference type="Pfam" id="PF02670">
    <property type="entry name" value="DXP_reductoisom"/>
    <property type="match status" value="1"/>
</dbReference>
<organism evidence="13 14">
    <name type="scientific">Vagococcus allomyrinae</name>
    <dbReference type="NCBI Taxonomy" id="2794353"/>
    <lineage>
        <taxon>Bacteria</taxon>
        <taxon>Bacillati</taxon>
        <taxon>Bacillota</taxon>
        <taxon>Bacilli</taxon>
        <taxon>Lactobacillales</taxon>
        <taxon>Enterococcaceae</taxon>
        <taxon>Vagococcus</taxon>
    </lineage>
</organism>
<dbReference type="PIRSF" id="PIRSF006205">
    <property type="entry name" value="Dxp_reductismrs"/>
    <property type="match status" value="1"/>
</dbReference>
<feature type="binding site" evidence="9">
    <location>
        <position position="217"/>
    </location>
    <ligand>
        <name>1-deoxy-D-xylulose 5-phosphate</name>
        <dbReference type="ChEBI" id="CHEBI:57792"/>
    </ligand>
</feature>
<keyword evidence="9" id="KW-0460">Magnesium</keyword>
<feature type="binding site" evidence="9">
    <location>
        <position position="195"/>
    </location>
    <ligand>
        <name>1-deoxy-D-xylulose 5-phosphate</name>
        <dbReference type="ChEBI" id="CHEBI:57792"/>
    </ligand>
</feature>
<dbReference type="SUPFAM" id="SSF51735">
    <property type="entry name" value="NAD(P)-binding Rossmann-fold domains"/>
    <property type="match status" value="1"/>
</dbReference>
<dbReference type="NCBIfam" id="TIGR00243">
    <property type="entry name" value="Dxr"/>
    <property type="match status" value="1"/>
</dbReference>
<feature type="domain" description="1-deoxy-D-xylulose 5-phosphate reductoisomerase C-terminal" evidence="11">
    <location>
        <begin position="142"/>
        <end position="225"/>
    </location>
</feature>
<gene>
    <name evidence="9" type="primary">dxr</name>
    <name evidence="13" type="ORF">I6N95_19925</name>
</gene>
<protein>
    <recommendedName>
        <fullName evidence="9">1-deoxy-D-xylulose 5-phosphate reductoisomerase</fullName>
        <shortName evidence="9">DXP reductoisomerase</shortName>
        <ecNumber evidence="9">1.1.1.267</ecNumber>
    </recommendedName>
    <alternativeName>
        <fullName evidence="9">1-deoxyxylulose-5-phosphate reductoisomerase</fullName>
    </alternativeName>
    <alternativeName>
        <fullName evidence="9">2-C-methyl-D-erythritol 4-phosphate synthase</fullName>
    </alternativeName>
</protein>
<evidence type="ECO:0000259" key="11">
    <source>
        <dbReference type="Pfam" id="PF08436"/>
    </source>
</evidence>
<feature type="binding site" evidence="9">
    <location>
        <position position="38"/>
    </location>
    <ligand>
        <name>NADPH</name>
        <dbReference type="ChEBI" id="CHEBI:57783"/>
    </ligand>
</feature>
<feature type="binding site" evidence="9">
    <location>
        <position position="121"/>
    </location>
    <ligand>
        <name>1-deoxy-D-xylulose 5-phosphate</name>
        <dbReference type="ChEBI" id="CHEBI:57792"/>
    </ligand>
</feature>
<feature type="binding site" evidence="9">
    <location>
        <position position="13"/>
    </location>
    <ligand>
        <name>NADPH</name>
        <dbReference type="ChEBI" id="CHEBI:57783"/>
    </ligand>
</feature>
<dbReference type="EC" id="1.1.1.267" evidence="9"/>
<keyword evidence="3 9" id="KW-0479">Metal-binding</keyword>
<dbReference type="GO" id="GO:0051484">
    <property type="term" value="P:isopentenyl diphosphate biosynthetic process, methylerythritol 4-phosphate pathway involved in terpenoid biosynthetic process"/>
    <property type="evidence" value="ECO:0007669"/>
    <property type="project" value="TreeGrafter"/>
</dbReference>
<evidence type="ECO:0000256" key="4">
    <source>
        <dbReference type="ARBA" id="ARBA00022857"/>
    </source>
</evidence>
<feature type="binding site" evidence="9">
    <location>
        <position position="213"/>
    </location>
    <ligand>
        <name>1-deoxy-D-xylulose 5-phosphate</name>
        <dbReference type="ChEBI" id="CHEBI:57792"/>
    </ligand>
</feature>
<dbReference type="GO" id="GO:0030604">
    <property type="term" value="F:1-deoxy-D-xylulose-5-phosphate reductoisomerase activity"/>
    <property type="evidence" value="ECO:0007669"/>
    <property type="project" value="UniProtKB-UniRule"/>
</dbReference>
<dbReference type="Pfam" id="PF08436">
    <property type="entry name" value="DXP_redisom_C"/>
    <property type="match status" value="1"/>
</dbReference>
<dbReference type="SUPFAM" id="SSF55347">
    <property type="entry name" value="Glyceraldehyde-3-phosphate dehydrogenase-like, C-terminal domain"/>
    <property type="match status" value="1"/>
</dbReference>
<comment type="cofactor">
    <cofactor evidence="9">
        <name>Mg(2+)</name>
        <dbReference type="ChEBI" id="CHEBI:18420"/>
    </cofactor>
    <cofactor evidence="9">
        <name>Mn(2+)</name>
        <dbReference type="ChEBI" id="CHEBI:29035"/>
    </cofactor>
</comment>
<dbReference type="GO" id="GO:0030145">
    <property type="term" value="F:manganese ion binding"/>
    <property type="evidence" value="ECO:0007669"/>
    <property type="project" value="TreeGrafter"/>
</dbReference>
<dbReference type="GO" id="GO:0070402">
    <property type="term" value="F:NADPH binding"/>
    <property type="evidence" value="ECO:0007669"/>
    <property type="project" value="InterPro"/>
</dbReference>
<dbReference type="FunFam" id="3.40.50.720:FF:000045">
    <property type="entry name" value="1-deoxy-D-xylulose 5-phosphate reductoisomerase"/>
    <property type="match status" value="1"/>
</dbReference>
<comment type="catalytic activity">
    <reaction evidence="8">
        <text>2-C-methyl-D-erythritol 4-phosphate + NADP(+) = 1-deoxy-D-xylulose 5-phosphate + NADPH + H(+)</text>
        <dbReference type="Rhea" id="RHEA:13717"/>
        <dbReference type="ChEBI" id="CHEBI:15378"/>
        <dbReference type="ChEBI" id="CHEBI:57783"/>
        <dbReference type="ChEBI" id="CHEBI:57792"/>
        <dbReference type="ChEBI" id="CHEBI:58262"/>
        <dbReference type="ChEBI" id="CHEBI:58349"/>
        <dbReference type="EC" id="1.1.1.267"/>
    </reaction>
    <physiologicalReaction direction="right-to-left" evidence="8">
        <dbReference type="Rhea" id="RHEA:13719"/>
    </physiologicalReaction>
</comment>
<evidence type="ECO:0000259" key="10">
    <source>
        <dbReference type="Pfam" id="PF02670"/>
    </source>
</evidence>
<feature type="binding site" evidence="9">
    <location>
        <position position="12"/>
    </location>
    <ligand>
        <name>NADPH</name>
        <dbReference type="ChEBI" id="CHEBI:57783"/>
    </ligand>
</feature>
<dbReference type="Pfam" id="PF13288">
    <property type="entry name" value="DXPR_C"/>
    <property type="match status" value="1"/>
</dbReference>
<evidence type="ECO:0000259" key="12">
    <source>
        <dbReference type="Pfam" id="PF13288"/>
    </source>
</evidence>
<comment type="similarity">
    <text evidence="2 9">Belongs to the DXR family.</text>
</comment>
<evidence type="ECO:0000313" key="14">
    <source>
        <dbReference type="Proteomes" id="UP000674938"/>
    </source>
</evidence>
<feature type="binding site" evidence="9">
    <location>
        <position position="208"/>
    </location>
    <ligand>
        <name>1-deoxy-D-xylulose 5-phosphate</name>
        <dbReference type="ChEBI" id="CHEBI:57792"/>
    </ligand>
</feature>
<accession>A0A940P7W5</accession>
<dbReference type="InterPro" id="IPR036291">
    <property type="entry name" value="NAD(P)-bd_dom_sf"/>
</dbReference>
<evidence type="ECO:0000256" key="3">
    <source>
        <dbReference type="ARBA" id="ARBA00022723"/>
    </source>
</evidence>
<feature type="binding site" evidence="9">
    <location>
        <position position="147"/>
    </location>
    <ligand>
        <name>1-deoxy-D-xylulose 5-phosphate</name>
        <dbReference type="ChEBI" id="CHEBI:57792"/>
    </ligand>
</feature>
<feature type="binding site" evidence="9">
    <location>
        <position position="146"/>
    </location>
    <ligand>
        <name>Mn(2+)</name>
        <dbReference type="ChEBI" id="CHEBI:29035"/>
    </ligand>
</feature>
<dbReference type="InterPro" id="IPR026877">
    <property type="entry name" value="DXPR_C"/>
</dbReference>
<dbReference type="InterPro" id="IPR013644">
    <property type="entry name" value="DXP_reductoisomerase_C"/>
</dbReference>
<dbReference type="RefSeq" id="WP_209531104.1">
    <property type="nucleotide sequence ID" value="NZ_JAEEGA010000015.1"/>
</dbReference>
<reference evidence="13" key="1">
    <citation type="submission" date="2020-12" db="EMBL/GenBank/DDBJ databases">
        <title>Vagococcus allomyrinae sp. nov. and Enterococcus lavae sp. nov., isolated from the larvae of Allomyrina dichotoma.</title>
        <authorList>
            <person name="Lee S.D."/>
        </authorList>
    </citation>
    <scope>NUCLEOTIDE SEQUENCE</scope>
    <source>
        <strain evidence="13">BWB3-3</strain>
    </source>
</reference>
<keyword evidence="5 9" id="KW-0560">Oxidoreductase</keyword>
<evidence type="ECO:0000256" key="1">
    <source>
        <dbReference type="ARBA" id="ARBA00005094"/>
    </source>
</evidence>
<keyword evidence="7 9" id="KW-0414">Isoprene biosynthesis</keyword>
<keyword evidence="4 9" id="KW-0521">NADP</keyword>
<sequence length="386" mass="42560">MKNICLLGATGSIGTNALEIIKAYSNRFRLVSFSFNQNITLGRQIIDQFAPLYVAVGTDKMAVMLQKEFPHVSFGYGIKGLIEAATLSEVDLVLTGLTGSVGLEPTLAAIEARKEIALANKETLVMGGELVMAAAAKQKVRILPVDSEHSAIFQCLAGQRREDVSELLITASGGSFRDYTREQLKGVTVEAALNHPNWVMGPKITIDSATMMNKGLEVIEARWLFGLNYDKIKVVLHRQSIIHSMVIMSDGAYLAQLGASDMREPIQYALTYPERLPIKEPKKFDLAAIGTLQFEELDVVRFPLLKLAFEVGEIGGTMPTALNGANEIAVAAFLEGRISYLEIEYYVQQAVADYQVQAVESLEQLLAEDQRVRQYVNEKIKEGARR</sequence>
<dbReference type="InterPro" id="IPR036169">
    <property type="entry name" value="DXPR_C_sf"/>
</dbReference>
<feature type="binding site" evidence="9">
    <location>
        <position position="122"/>
    </location>
    <ligand>
        <name>NADPH</name>
        <dbReference type="ChEBI" id="CHEBI:57783"/>
    </ligand>
</feature>
<dbReference type="Gene3D" id="1.10.1740.10">
    <property type="match status" value="1"/>
</dbReference>
<comment type="function">
    <text evidence="9">Catalyzes the NADPH-dependent rearrangement and reduction of 1-deoxy-D-xylulose-5-phosphate (DXP) to 2-C-methyl-D-erythritol 4-phosphate (MEP).</text>
</comment>
<feature type="domain" description="DXP reductoisomerase C-terminal" evidence="12">
    <location>
        <begin position="257"/>
        <end position="375"/>
    </location>
</feature>
<dbReference type="PANTHER" id="PTHR30525">
    <property type="entry name" value="1-DEOXY-D-XYLULOSE 5-PHOSPHATE REDUCTOISOMERASE"/>
    <property type="match status" value="1"/>
</dbReference>
<evidence type="ECO:0000256" key="9">
    <source>
        <dbReference type="HAMAP-Rule" id="MF_00183"/>
    </source>
</evidence>
<feature type="binding site" evidence="9">
    <location>
        <position position="172"/>
    </location>
    <ligand>
        <name>1-deoxy-D-xylulose 5-phosphate</name>
        <dbReference type="ChEBI" id="CHEBI:57792"/>
    </ligand>
</feature>
<evidence type="ECO:0000256" key="2">
    <source>
        <dbReference type="ARBA" id="ARBA00006825"/>
    </source>
</evidence>
<feature type="binding site" evidence="9">
    <location>
        <position position="217"/>
    </location>
    <ligand>
        <name>Mn(2+)</name>
        <dbReference type="ChEBI" id="CHEBI:29035"/>
    </ligand>
</feature>
<dbReference type="Proteomes" id="UP000674938">
    <property type="component" value="Unassembled WGS sequence"/>
</dbReference>
<dbReference type="PANTHER" id="PTHR30525:SF0">
    <property type="entry name" value="1-DEOXY-D-XYLULOSE 5-PHOSPHATE REDUCTOISOMERASE, CHLOROPLASTIC"/>
    <property type="match status" value="1"/>
</dbReference>
<dbReference type="AlphaFoldDB" id="A0A940P7W5"/>
<comment type="caution">
    <text evidence="13">The sequence shown here is derived from an EMBL/GenBank/DDBJ whole genome shotgun (WGS) entry which is preliminary data.</text>
</comment>
<comment type="pathway">
    <text evidence="1 9">Isoprenoid biosynthesis; isopentenyl diphosphate biosynthesis via DXP pathway; isopentenyl diphosphate from 1-deoxy-D-xylulose 5-phosphate: step 1/6.</text>
</comment>
<feature type="binding site" evidence="9">
    <location>
        <position position="148"/>
    </location>
    <ligand>
        <name>1-deoxy-D-xylulose 5-phosphate</name>
        <dbReference type="ChEBI" id="CHEBI:57792"/>
    </ligand>
</feature>
<keyword evidence="14" id="KW-1185">Reference proteome</keyword>
<dbReference type="EMBL" id="JAEEGA010000015">
    <property type="protein sequence ID" value="MBP1043294.1"/>
    <property type="molecule type" value="Genomic_DNA"/>
</dbReference>
<dbReference type="InterPro" id="IPR003821">
    <property type="entry name" value="DXP_reductoisomerase"/>
</dbReference>
<proteinExistence type="inferred from homology"/>
<evidence type="ECO:0000256" key="8">
    <source>
        <dbReference type="ARBA" id="ARBA00048543"/>
    </source>
</evidence>
<evidence type="ECO:0000256" key="6">
    <source>
        <dbReference type="ARBA" id="ARBA00023211"/>
    </source>
</evidence>
<feature type="binding site" evidence="9">
    <location>
        <position position="10"/>
    </location>
    <ligand>
        <name>NADPH</name>
        <dbReference type="ChEBI" id="CHEBI:57783"/>
    </ligand>
</feature>
<feature type="binding site" evidence="9">
    <location>
        <position position="11"/>
    </location>
    <ligand>
        <name>NADPH</name>
        <dbReference type="ChEBI" id="CHEBI:57783"/>
    </ligand>
</feature>
<evidence type="ECO:0000256" key="7">
    <source>
        <dbReference type="ARBA" id="ARBA00023229"/>
    </source>
</evidence>